<feature type="domain" description="SLH" evidence="3">
    <location>
        <begin position="20"/>
        <end position="79"/>
    </location>
</feature>
<sequence length="616" mass="67376">MKRKFPLYGAVLAGMLYLAPTTASAEDISKHWAYHEMNYLITNDLMKGDEFGNYRPNDAVTRAEFAAFLVRTLNLPAASSQATFSDVKKGDWYYGVIEQASYHGLIKGDEQGKFNPNAHINRQEMAAMLKRALNYQNILTSSSPINFSDNARIAKWAYADVQAVVSSGLLVGKPSNQFAPLAQTTRAEAATVLYRLIHLEAPETGGKEYITTNYSSDYSSVVNKQTANNPKVDGAGIFTASDALVSYYVHPKSVMQESPSFYQFLKLSTVVNNLNAKELNDKVLANKGSLAGMADAFIKAGVDNNVNAIYLVSHALHETANGASALMNGIEVGLDTGGKPVMVTPENRDNLTAIKKTYNAYGIGAIDADANKFGAERAYTNGWFTVQDAIIGGAQFVKDQYISKGQDTLYKMRWNPDNPTVHQYATHVMWAVIQAKKIYDIYELVGAHTTTNLVFDVPAYQGQPSAPSLPSPTKQYALDSYIAGAIGKATTNLNMRTYPNTADAASIMTNLPKDTSFKVLGENGGWFKISVNGQEGWVFDDYVQLENGLQIVNMNITLNVRSEPSTTAAILGTVKPNGFIIGAVDDKGEFIKNGAWYQVIYNGKTGWVHGDYIVKK</sequence>
<feature type="domain" description="SH3b" evidence="4">
    <location>
        <begin position="482"/>
        <end position="547"/>
    </location>
</feature>
<proteinExistence type="predicted"/>
<dbReference type="GO" id="GO:0004040">
    <property type="term" value="F:amidase activity"/>
    <property type="evidence" value="ECO:0007669"/>
    <property type="project" value="InterPro"/>
</dbReference>
<dbReference type="InterPro" id="IPR003646">
    <property type="entry name" value="SH3-like_bac-type"/>
</dbReference>
<evidence type="ECO:0000256" key="1">
    <source>
        <dbReference type="ARBA" id="ARBA00022729"/>
    </source>
</evidence>
<dbReference type="Proteomes" id="UP000199410">
    <property type="component" value="Unassembled WGS sequence"/>
</dbReference>
<feature type="domain" description="SLH" evidence="3">
    <location>
        <begin position="144"/>
        <end position="207"/>
    </location>
</feature>
<feature type="domain" description="SLH" evidence="3">
    <location>
        <begin position="80"/>
        <end position="143"/>
    </location>
</feature>
<dbReference type="Pfam" id="PF00395">
    <property type="entry name" value="SLH"/>
    <property type="match status" value="3"/>
</dbReference>
<dbReference type="Gene3D" id="2.30.30.40">
    <property type="entry name" value="SH3 Domains"/>
    <property type="match status" value="2"/>
</dbReference>
<dbReference type="SMART" id="SM00047">
    <property type="entry name" value="LYZ2"/>
    <property type="match status" value="1"/>
</dbReference>
<feature type="chain" id="PRO_5030725171" evidence="2">
    <location>
        <begin position="26"/>
        <end position="616"/>
    </location>
</feature>
<name>A0A1H9LVE9_9BACI</name>
<dbReference type="PANTHER" id="PTHR43308">
    <property type="entry name" value="OUTER MEMBRANE PROTEIN ALPHA-RELATED"/>
    <property type="match status" value="1"/>
</dbReference>
<keyword evidence="1 2" id="KW-0732">Signal</keyword>
<dbReference type="PANTHER" id="PTHR43308:SF5">
    <property type="entry name" value="S-LAYER PROTEIN _ PEPTIDOGLYCAN ENDO-BETA-N-ACETYLGLUCOSAMINIDASE"/>
    <property type="match status" value="1"/>
</dbReference>
<feature type="signal peptide" evidence="2">
    <location>
        <begin position="1"/>
        <end position="25"/>
    </location>
</feature>
<comment type="caution">
    <text evidence="5">The sequence shown here is derived from an EMBL/GenBank/DDBJ whole genome shotgun (WGS) entry which is preliminary data.</text>
</comment>
<dbReference type="EMBL" id="FOEL01000011">
    <property type="protein sequence ID" value="SER15328.1"/>
    <property type="molecule type" value="Genomic_DNA"/>
</dbReference>
<gene>
    <name evidence="5" type="ORF">SAMN02787113_03107</name>
</gene>
<evidence type="ECO:0000259" key="3">
    <source>
        <dbReference type="PROSITE" id="PS51272"/>
    </source>
</evidence>
<dbReference type="SMART" id="SM00287">
    <property type="entry name" value="SH3b"/>
    <property type="match status" value="2"/>
</dbReference>
<dbReference type="InterPro" id="IPR001119">
    <property type="entry name" value="SLH_dom"/>
</dbReference>
<evidence type="ECO:0000256" key="2">
    <source>
        <dbReference type="SAM" id="SignalP"/>
    </source>
</evidence>
<dbReference type="InterPro" id="IPR002901">
    <property type="entry name" value="MGlyc_endo_b_GlcNAc-like_dom"/>
</dbReference>
<reference evidence="5 6" key="1">
    <citation type="submission" date="2016-10" db="EMBL/GenBank/DDBJ databases">
        <authorList>
            <person name="Varghese N."/>
            <person name="Submissions S."/>
        </authorList>
    </citation>
    <scope>NUCLEOTIDE SEQUENCE [LARGE SCALE GENOMIC DNA]</scope>
    <source>
        <strain evidence="5 6">TC-13</strain>
    </source>
</reference>
<dbReference type="PROSITE" id="PS51781">
    <property type="entry name" value="SH3B"/>
    <property type="match status" value="1"/>
</dbReference>
<dbReference type="InterPro" id="IPR051465">
    <property type="entry name" value="Cell_Envelope_Struct_Comp"/>
</dbReference>
<evidence type="ECO:0000259" key="4">
    <source>
        <dbReference type="PROSITE" id="PS51781"/>
    </source>
</evidence>
<accession>A0A1H9LVE9</accession>
<protein>
    <submittedName>
        <fullName evidence="5">Beta-N-acetylglucosaminidase</fullName>
    </submittedName>
</protein>
<organism evidence="5 6">
    <name type="scientific">Lysinibacillus fusiformis</name>
    <dbReference type="NCBI Taxonomy" id="28031"/>
    <lineage>
        <taxon>Bacteria</taxon>
        <taxon>Bacillati</taxon>
        <taxon>Bacillota</taxon>
        <taxon>Bacilli</taxon>
        <taxon>Bacillales</taxon>
        <taxon>Bacillaceae</taxon>
        <taxon>Lysinibacillus</taxon>
    </lineage>
</organism>
<dbReference type="PROSITE" id="PS51272">
    <property type="entry name" value="SLH"/>
    <property type="match status" value="3"/>
</dbReference>
<dbReference type="Pfam" id="PF08239">
    <property type="entry name" value="SH3_3"/>
    <property type="match status" value="2"/>
</dbReference>
<evidence type="ECO:0000313" key="6">
    <source>
        <dbReference type="Proteomes" id="UP000199410"/>
    </source>
</evidence>
<evidence type="ECO:0000313" key="5">
    <source>
        <dbReference type="EMBL" id="SER15328.1"/>
    </source>
</evidence>
<dbReference type="AlphaFoldDB" id="A0A1H9LVE9"/>
<dbReference type="RefSeq" id="WP_089986963.1">
    <property type="nucleotide sequence ID" value="NZ_BJOM01000009.1"/>
</dbReference>